<feature type="compositionally biased region" description="Polar residues" evidence="1">
    <location>
        <begin position="134"/>
        <end position="151"/>
    </location>
</feature>
<reference evidence="4 5" key="1">
    <citation type="submission" date="2017-12" db="EMBL/GenBank/DDBJ databases">
        <title>Phylogenetic diversity of female urinary microbiome.</title>
        <authorList>
            <person name="Thomas-White K."/>
            <person name="Wolfe A.J."/>
        </authorList>
    </citation>
    <scope>NUCLEOTIDE SEQUENCE [LARGE SCALE GENOMIC DNA]</scope>
    <source>
        <strain evidence="4 5">UMB0004</strain>
    </source>
</reference>
<feature type="domain" description="LysM" evidence="3">
    <location>
        <begin position="77"/>
        <end position="121"/>
    </location>
</feature>
<dbReference type="CDD" id="cd00118">
    <property type="entry name" value="LysM"/>
    <property type="match status" value="1"/>
</dbReference>
<dbReference type="PROSITE" id="PS51782">
    <property type="entry name" value="LYSM"/>
    <property type="match status" value="1"/>
</dbReference>
<sequence>MKKRNISMTVATSILLAPMVLGLVTSQTPATVTHASSGAVAKASSSNALANWIANTPSHIKQQIQSQGIDPSNAKAAIYTIQWGDTLWGISQATGITIDQLATDNHIANRDLIFAGAKLTLNGSAKAQSFVQNAPGQSVDSKFSVAGNTDKNGTASATTTGTGVNTSQGTSSTAPAPSKSGTSSISSTSPSGTETSGSGIGHDAGEGSSAVKPSSPSAGSSSSSSAVTPSTSAASSSTSSSAAIPSIPSASSSNSSRAATPSTPSSSSSSSATKPSTPSASSSSSSSSAKPSKPSTGSSSSSSAEKPSTPSTGSGSSTAPSEPSTPTGQEADVTIKAITSDGTVIKTVTLSGFKVGSQVTQSSDVVATYGYDLADSNSKTVTVGRTGATITFVFKKNDSPSQVGKTYKPNVEHIKELVMAKYNLAAKGKYWGKPAGKAGADGTIIGNDGAFYMPVPEWWPKTSNPDTSDEEIAESIYLTRVVQSEEDPTYVSAVIDTLTATGSTTINPNGTVSGRVEVYMHMTWYQKF</sequence>
<evidence type="ECO:0000313" key="5">
    <source>
        <dbReference type="Proteomes" id="UP000234212"/>
    </source>
</evidence>
<evidence type="ECO:0000259" key="3">
    <source>
        <dbReference type="PROSITE" id="PS51782"/>
    </source>
</evidence>
<comment type="caution">
    <text evidence="4">The sequence shown here is derived from an EMBL/GenBank/DDBJ whole genome shotgun (WGS) entry which is preliminary data.</text>
</comment>
<feature type="signal peptide" evidence="2">
    <location>
        <begin position="1"/>
        <end position="30"/>
    </location>
</feature>
<accession>A0AAP8J059</accession>
<proteinExistence type="predicted"/>
<evidence type="ECO:0000313" key="4">
    <source>
        <dbReference type="EMBL" id="PLA56961.1"/>
    </source>
</evidence>
<dbReference type="SMART" id="SM00257">
    <property type="entry name" value="LysM"/>
    <property type="match status" value="1"/>
</dbReference>
<dbReference type="Gene3D" id="3.10.350.10">
    <property type="entry name" value="LysM domain"/>
    <property type="match status" value="1"/>
</dbReference>
<feature type="compositionally biased region" description="Low complexity" evidence="1">
    <location>
        <begin position="152"/>
        <end position="197"/>
    </location>
</feature>
<dbReference type="InterPro" id="IPR018392">
    <property type="entry name" value="LysM"/>
</dbReference>
<dbReference type="RefSeq" id="WP_101896928.1">
    <property type="nucleotide sequence ID" value="NZ_JASONT010000002.1"/>
</dbReference>
<evidence type="ECO:0000256" key="1">
    <source>
        <dbReference type="SAM" id="MobiDB-lite"/>
    </source>
</evidence>
<organism evidence="4 5">
    <name type="scientific">Lacticaseibacillus rhamnosus</name>
    <name type="common">Lactobacillus rhamnosus</name>
    <dbReference type="NCBI Taxonomy" id="47715"/>
    <lineage>
        <taxon>Bacteria</taxon>
        <taxon>Bacillati</taxon>
        <taxon>Bacillota</taxon>
        <taxon>Bacilli</taxon>
        <taxon>Lactobacillales</taxon>
        <taxon>Lactobacillaceae</taxon>
        <taxon>Lacticaseibacillus</taxon>
    </lineage>
</organism>
<protein>
    <submittedName>
        <fullName evidence="4">LysM domain-containing protein</fullName>
    </submittedName>
</protein>
<dbReference type="Proteomes" id="UP000234212">
    <property type="component" value="Unassembled WGS sequence"/>
</dbReference>
<dbReference type="EMBL" id="PKJX01000003">
    <property type="protein sequence ID" value="PLA56961.1"/>
    <property type="molecule type" value="Genomic_DNA"/>
</dbReference>
<dbReference type="InterPro" id="IPR036779">
    <property type="entry name" value="LysM_dom_sf"/>
</dbReference>
<evidence type="ECO:0000256" key="2">
    <source>
        <dbReference type="SAM" id="SignalP"/>
    </source>
</evidence>
<dbReference type="SUPFAM" id="SSF54106">
    <property type="entry name" value="LysM domain"/>
    <property type="match status" value="1"/>
</dbReference>
<feature type="region of interest" description="Disordered" evidence="1">
    <location>
        <begin position="134"/>
        <end position="329"/>
    </location>
</feature>
<dbReference type="Pfam" id="PF01476">
    <property type="entry name" value="LysM"/>
    <property type="match status" value="1"/>
</dbReference>
<feature type="chain" id="PRO_5043015923" evidence="2">
    <location>
        <begin position="31"/>
        <end position="528"/>
    </location>
</feature>
<keyword evidence="2" id="KW-0732">Signal</keyword>
<name>A0AAP8J059_LACRH</name>
<dbReference type="AlphaFoldDB" id="A0AAP8J059"/>
<feature type="compositionally biased region" description="Low complexity" evidence="1">
    <location>
        <begin position="208"/>
        <end position="328"/>
    </location>
</feature>
<gene>
    <name evidence="4" type="ORF">CYJ91_09040</name>
</gene>